<evidence type="ECO:0000256" key="1">
    <source>
        <dbReference type="SAM" id="Phobius"/>
    </source>
</evidence>
<evidence type="ECO:0000313" key="2">
    <source>
        <dbReference type="EMBL" id="MDF2096227.1"/>
    </source>
</evidence>
<dbReference type="Proteomes" id="UP001215503">
    <property type="component" value="Unassembled WGS sequence"/>
</dbReference>
<comment type="caution">
    <text evidence="2">The sequence shown here is derived from an EMBL/GenBank/DDBJ whole genome shotgun (WGS) entry which is preliminary data.</text>
</comment>
<gene>
    <name evidence="2" type="ORF">P2G67_09590</name>
</gene>
<evidence type="ECO:0000313" key="3">
    <source>
        <dbReference type="Proteomes" id="UP001215503"/>
    </source>
</evidence>
<sequence>MLFPLVGLLAGLLFGIGLTISQMVNPEKVVAFLDFGGIATGTWDPSLGLVMGAALLFAAPGFYIARRREAPILGDRFDTPQRRNLDGRLIGGALLFGAGWGLVGYCPGPAIAGLAFGRMETVIFVAFMLLGMLAYRRLTAPGHDIAYGQ</sequence>
<keyword evidence="1" id="KW-0472">Membrane</keyword>
<dbReference type="InterPro" id="IPR046513">
    <property type="entry name" value="DUF6691"/>
</dbReference>
<dbReference type="RefSeq" id="WP_275822434.1">
    <property type="nucleotide sequence ID" value="NZ_JARHUD010000005.1"/>
</dbReference>
<keyword evidence="1" id="KW-0812">Transmembrane</keyword>
<keyword evidence="1" id="KW-1133">Transmembrane helix</keyword>
<reference evidence="2 3" key="1">
    <citation type="submission" date="2023-03" db="EMBL/GenBank/DDBJ databases">
        <title>Fodinicurvata sp. CAU 1616 isolated from sea sendiment.</title>
        <authorList>
            <person name="Kim W."/>
        </authorList>
    </citation>
    <scope>NUCLEOTIDE SEQUENCE [LARGE SCALE GENOMIC DNA]</scope>
    <source>
        <strain evidence="2 3">CAU 1616</strain>
    </source>
</reference>
<proteinExistence type="predicted"/>
<accession>A0ABT5YMP1</accession>
<dbReference type="EMBL" id="JARHUD010000005">
    <property type="protein sequence ID" value="MDF2096227.1"/>
    <property type="molecule type" value="Genomic_DNA"/>
</dbReference>
<feature type="transmembrane region" description="Helical" evidence="1">
    <location>
        <begin position="85"/>
        <end position="105"/>
    </location>
</feature>
<name>A0ABT5YMP1_9PROT</name>
<dbReference type="Pfam" id="PF20398">
    <property type="entry name" value="DUF6691"/>
    <property type="match status" value="1"/>
</dbReference>
<feature type="transmembrane region" description="Helical" evidence="1">
    <location>
        <begin position="111"/>
        <end position="135"/>
    </location>
</feature>
<protein>
    <submittedName>
        <fullName evidence="2">YeeE/YedE family protein</fullName>
    </submittedName>
</protein>
<feature type="transmembrane region" description="Helical" evidence="1">
    <location>
        <begin position="45"/>
        <end position="65"/>
    </location>
</feature>
<keyword evidence="3" id="KW-1185">Reference proteome</keyword>
<organism evidence="2 3">
    <name type="scientific">Aquibaculum arenosum</name>
    <dbReference type="NCBI Taxonomy" id="3032591"/>
    <lineage>
        <taxon>Bacteria</taxon>
        <taxon>Pseudomonadati</taxon>
        <taxon>Pseudomonadota</taxon>
        <taxon>Alphaproteobacteria</taxon>
        <taxon>Rhodospirillales</taxon>
        <taxon>Rhodovibrionaceae</taxon>
        <taxon>Aquibaculum</taxon>
    </lineage>
</organism>